<evidence type="ECO:0000313" key="2">
    <source>
        <dbReference type="Proteomes" id="UP000011529"/>
    </source>
</evidence>
<keyword evidence="2" id="KW-1185">Reference proteome</keyword>
<dbReference type="AlphaFoldDB" id="M2ANH1"/>
<comment type="caution">
    <text evidence="1">The sequence shown here is derived from an EMBL/GenBank/DDBJ whole genome shotgun (WGS) entry which is preliminary data.</text>
</comment>
<organism evidence="1 2">
    <name type="scientific">Rhodopirellula europaea 6C</name>
    <dbReference type="NCBI Taxonomy" id="1263867"/>
    <lineage>
        <taxon>Bacteria</taxon>
        <taxon>Pseudomonadati</taxon>
        <taxon>Planctomycetota</taxon>
        <taxon>Planctomycetia</taxon>
        <taxon>Pirellulales</taxon>
        <taxon>Pirellulaceae</taxon>
        <taxon>Rhodopirellula</taxon>
    </lineage>
</organism>
<name>M2ANH1_9BACT</name>
<reference evidence="1" key="2">
    <citation type="journal article" date="2013" name="Mar. Genomics">
        <title>Expression of sulfatases in Rhodopirellula baltica and the diversity of sulfatases in the genus Rhodopirellula.</title>
        <authorList>
            <person name="Wegner C.E."/>
            <person name="Richter-Heitmann T."/>
            <person name="Klindworth A."/>
            <person name="Klockow C."/>
            <person name="Richter M."/>
            <person name="Achstetter T."/>
            <person name="Glockner F.O."/>
            <person name="Harder J."/>
        </authorList>
    </citation>
    <scope>NUCLEOTIDE SEQUENCE [LARGE SCALE GENOMIC DNA]</scope>
    <source>
        <strain evidence="1">6C</strain>
    </source>
</reference>
<dbReference type="EMBL" id="ANMO01000216">
    <property type="protein sequence ID" value="EMB14272.1"/>
    <property type="molecule type" value="Genomic_DNA"/>
</dbReference>
<sequence>MLRKVALLANCALLVRVVLRVARVIEPDGLWVVTKCRFWSIAS</sequence>
<reference evidence="1" key="1">
    <citation type="submission" date="2012-11" db="EMBL/GenBank/DDBJ databases">
        <title>Permanent draft genomes of Rhodopirellula europaea strain SH398 and 6C.</title>
        <authorList>
            <person name="Richter M."/>
            <person name="Richter-Heitmann T."/>
            <person name="Frank C."/>
            <person name="Harder J."/>
            <person name="Glockner F.O."/>
        </authorList>
    </citation>
    <scope>NUCLEOTIDE SEQUENCE</scope>
    <source>
        <strain evidence="1">6C</strain>
    </source>
</reference>
<evidence type="ECO:0000313" key="1">
    <source>
        <dbReference type="EMBL" id="EMB14272.1"/>
    </source>
</evidence>
<accession>M2ANH1</accession>
<protein>
    <submittedName>
        <fullName evidence="1">Uncharacterized protein</fullName>
    </submittedName>
</protein>
<dbReference type="Proteomes" id="UP000011529">
    <property type="component" value="Unassembled WGS sequence"/>
</dbReference>
<proteinExistence type="predicted"/>
<gene>
    <name evidence="1" type="ORF">RE6C_04694</name>
</gene>